<keyword evidence="3" id="KW-1185">Reference proteome</keyword>
<dbReference type="AlphaFoldDB" id="A0A516KI12"/>
<dbReference type="EMBL" id="CP041666">
    <property type="protein sequence ID" value="QDP40996.1"/>
    <property type="molecule type" value="Genomic_DNA"/>
</dbReference>
<dbReference type="RefSeq" id="WP_143895097.1">
    <property type="nucleotide sequence ID" value="NZ_CP041666.1"/>
</dbReference>
<proteinExistence type="predicted"/>
<dbReference type="KEGG" id="aqt:FN924_12835"/>
<evidence type="ECO:0000313" key="3">
    <source>
        <dbReference type="Proteomes" id="UP000315215"/>
    </source>
</evidence>
<dbReference type="PROSITE" id="PS51832">
    <property type="entry name" value="HD_GYP"/>
    <property type="match status" value="1"/>
</dbReference>
<protein>
    <submittedName>
        <fullName evidence="2">HD-GYP domain-containing protein</fullName>
    </submittedName>
</protein>
<dbReference type="PANTHER" id="PTHR43155:SF2">
    <property type="entry name" value="CYCLIC DI-GMP PHOSPHODIESTERASE PA4108"/>
    <property type="match status" value="1"/>
</dbReference>
<evidence type="ECO:0000259" key="1">
    <source>
        <dbReference type="PROSITE" id="PS51832"/>
    </source>
</evidence>
<organism evidence="2 3">
    <name type="scientific">Radiobacillus deserti</name>
    <dbReference type="NCBI Taxonomy" id="2594883"/>
    <lineage>
        <taxon>Bacteria</taxon>
        <taxon>Bacillati</taxon>
        <taxon>Bacillota</taxon>
        <taxon>Bacilli</taxon>
        <taxon>Bacillales</taxon>
        <taxon>Bacillaceae</taxon>
        <taxon>Radiobacillus</taxon>
    </lineage>
</organism>
<dbReference type="SMART" id="SM00471">
    <property type="entry name" value="HDc"/>
    <property type="match status" value="1"/>
</dbReference>
<dbReference type="InterPro" id="IPR037522">
    <property type="entry name" value="HD_GYP_dom"/>
</dbReference>
<reference evidence="2 3" key="1">
    <citation type="submission" date="2019-07" db="EMBL/GenBank/DDBJ databases">
        <authorList>
            <person name="Li J."/>
        </authorList>
    </citation>
    <scope>NUCLEOTIDE SEQUENCE [LARGE SCALE GENOMIC DNA]</scope>
    <source>
        <strain evidence="2 3">TKL69</strain>
    </source>
</reference>
<accession>A0A516KI12</accession>
<dbReference type="SUPFAM" id="SSF109604">
    <property type="entry name" value="HD-domain/PDEase-like"/>
    <property type="match status" value="1"/>
</dbReference>
<dbReference type="Pfam" id="PF13487">
    <property type="entry name" value="HD_5"/>
    <property type="match status" value="1"/>
</dbReference>
<feature type="domain" description="HD-GYP" evidence="1">
    <location>
        <begin position="113"/>
        <end position="309"/>
    </location>
</feature>
<dbReference type="Gene3D" id="1.10.3210.10">
    <property type="entry name" value="Hypothetical protein af1432"/>
    <property type="match status" value="1"/>
</dbReference>
<dbReference type="CDD" id="cd00077">
    <property type="entry name" value="HDc"/>
    <property type="match status" value="1"/>
</dbReference>
<evidence type="ECO:0000313" key="2">
    <source>
        <dbReference type="EMBL" id="QDP40996.1"/>
    </source>
</evidence>
<dbReference type="NCBIfam" id="TIGR00277">
    <property type="entry name" value="HDIG"/>
    <property type="match status" value="1"/>
</dbReference>
<sequence>MRLVATRTIEPGTMLAKPIYTDKRKVLIQKDVKLTNNMLKRLLQLGITYVYIHDPFTEDIMVSSAISDELRLDAVHTIKKSFTQFQKEGFVDGSYLFEETGKQMAGMVQDLLKEIEAKDEVLSILSDILITDDYVFSHSLNVTIYTLALAKELGFSQKKLEEIGLGAMLHDVGKMFIPEEILQKEEKLTDYEFEVIKYHTEEGFNFLRKAKNIPLITAHCAYQHHERLNGSGYPRGLVNNEIHEYAKIIGVADVFDAVTSNRVYRDAMLPHQGLEILYAGVGELFDKHMVEAFRKSIAVYPNGLTVQLNDGRVGVVVNQNPNVPDRPAIRIIEEREERLSKPYEIDLLKELNIVITSCDTTFPKSKQN</sequence>
<gene>
    <name evidence="2" type="ORF">FN924_12835</name>
</gene>
<name>A0A516KI12_9BACI</name>
<dbReference type="InterPro" id="IPR003607">
    <property type="entry name" value="HD/PDEase_dom"/>
</dbReference>
<dbReference type="InterPro" id="IPR006675">
    <property type="entry name" value="HDIG_dom"/>
</dbReference>
<dbReference type="OrthoDB" id="9759601at2"/>
<dbReference type="PANTHER" id="PTHR43155">
    <property type="entry name" value="CYCLIC DI-GMP PHOSPHODIESTERASE PA4108-RELATED"/>
    <property type="match status" value="1"/>
</dbReference>
<dbReference type="Proteomes" id="UP000315215">
    <property type="component" value="Chromosome"/>
</dbReference>